<dbReference type="EMBL" id="JABSTR010000002">
    <property type="protein sequence ID" value="KAH9363470.1"/>
    <property type="molecule type" value="Genomic_DNA"/>
</dbReference>
<reference evidence="6 7" key="1">
    <citation type="journal article" date="2020" name="Cell">
        <title>Large-Scale Comparative Analyses of Tick Genomes Elucidate Their Genetic Diversity and Vector Capacities.</title>
        <authorList>
            <consortium name="Tick Genome and Microbiome Consortium (TIGMIC)"/>
            <person name="Jia N."/>
            <person name="Wang J."/>
            <person name="Shi W."/>
            <person name="Du L."/>
            <person name="Sun Y."/>
            <person name="Zhan W."/>
            <person name="Jiang J.F."/>
            <person name="Wang Q."/>
            <person name="Zhang B."/>
            <person name="Ji P."/>
            <person name="Bell-Sakyi L."/>
            <person name="Cui X.M."/>
            <person name="Yuan T.T."/>
            <person name="Jiang B.G."/>
            <person name="Yang W.F."/>
            <person name="Lam T.T."/>
            <person name="Chang Q.C."/>
            <person name="Ding S.J."/>
            <person name="Wang X.J."/>
            <person name="Zhu J.G."/>
            <person name="Ruan X.D."/>
            <person name="Zhao L."/>
            <person name="Wei J.T."/>
            <person name="Ye R.Z."/>
            <person name="Que T.C."/>
            <person name="Du C.H."/>
            <person name="Zhou Y.H."/>
            <person name="Cheng J.X."/>
            <person name="Dai P.F."/>
            <person name="Guo W.B."/>
            <person name="Han X.H."/>
            <person name="Huang E.J."/>
            <person name="Li L.F."/>
            <person name="Wei W."/>
            <person name="Gao Y.C."/>
            <person name="Liu J.Z."/>
            <person name="Shao H.Z."/>
            <person name="Wang X."/>
            <person name="Wang C.C."/>
            <person name="Yang T.C."/>
            <person name="Huo Q.B."/>
            <person name="Li W."/>
            <person name="Chen H.Y."/>
            <person name="Chen S.E."/>
            <person name="Zhou L.G."/>
            <person name="Ni X.B."/>
            <person name="Tian J.H."/>
            <person name="Sheng Y."/>
            <person name="Liu T."/>
            <person name="Pan Y.S."/>
            <person name="Xia L.Y."/>
            <person name="Li J."/>
            <person name="Zhao F."/>
            <person name="Cao W.C."/>
        </authorList>
    </citation>
    <scope>NUCLEOTIDE SEQUENCE [LARGE SCALE GENOMIC DNA]</scope>
    <source>
        <strain evidence="6">HaeL-2018</strain>
    </source>
</reference>
<feature type="region of interest" description="Disordered" evidence="4">
    <location>
        <begin position="75"/>
        <end position="188"/>
    </location>
</feature>
<keyword evidence="2" id="KW-0863">Zinc-finger</keyword>
<dbReference type="VEuPathDB" id="VectorBase:HLOH_043587"/>
<evidence type="ECO:0000256" key="2">
    <source>
        <dbReference type="ARBA" id="ARBA00022771"/>
    </source>
</evidence>
<keyword evidence="1" id="KW-0479">Metal-binding</keyword>
<dbReference type="AlphaFoldDB" id="A0A9J6FB16"/>
<dbReference type="InterPro" id="IPR022776">
    <property type="entry name" value="TRM13/UPF0224_CHHC_Znf_dom"/>
</dbReference>
<keyword evidence="3" id="KW-0862">Zinc</keyword>
<name>A0A9J6FB16_HAELO</name>
<organism evidence="6 7">
    <name type="scientific">Haemaphysalis longicornis</name>
    <name type="common">Bush tick</name>
    <dbReference type="NCBI Taxonomy" id="44386"/>
    <lineage>
        <taxon>Eukaryota</taxon>
        <taxon>Metazoa</taxon>
        <taxon>Ecdysozoa</taxon>
        <taxon>Arthropoda</taxon>
        <taxon>Chelicerata</taxon>
        <taxon>Arachnida</taxon>
        <taxon>Acari</taxon>
        <taxon>Parasitiformes</taxon>
        <taxon>Ixodida</taxon>
        <taxon>Ixodoidea</taxon>
        <taxon>Ixodidae</taxon>
        <taxon>Haemaphysalinae</taxon>
        <taxon>Haemaphysalis</taxon>
    </lineage>
</organism>
<evidence type="ECO:0000256" key="1">
    <source>
        <dbReference type="ARBA" id="ARBA00022723"/>
    </source>
</evidence>
<feature type="region of interest" description="Disordered" evidence="4">
    <location>
        <begin position="204"/>
        <end position="227"/>
    </location>
</feature>
<sequence>MASSSRPAFSHGEDPLVHCPYNPSHLVKSRRIDIHISRCQRDNRRVFLNCPFNRNHEVAADALYQHLATCPDKPAACGNSEEASTAAVDDPYPIRPSRVLPEPDECWDADNASAEDRPMPSKEPFFPPLHRGMGVRTRRRQVHPKLTAAPRPDPPFQVRPEAPGKYTCAPDPDSPPVLPVPPQPTTTLRPLQPEQLFAAELTAASPGPSGYRPPQMHLRTPVGTGDAEEELLARRLAALGRGRAKKSSTPKDSPF</sequence>
<evidence type="ECO:0000259" key="5">
    <source>
        <dbReference type="PROSITE" id="PS51800"/>
    </source>
</evidence>
<accession>A0A9J6FB16</accession>
<feature type="domain" description="CHHC U11-48K-type" evidence="5">
    <location>
        <begin position="16"/>
        <end position="43"/>
    </location>
</feature>
<dbReference type="Pfam" id="PF05253">
    <property type="entry name" value="zf-U11-48K"/>
    <property type="match status" value="2"/>
</dbReference>
<dbReference type="Proteomes" id="UP000821853">
    <property type="component" value="Chromosome 10"/>
</dbReference>
<dbReference type="GO" id="GO:0008270">
    <property type="term" value="F:zinc ion binding"/>
    <property type="evidence" value="ECO:0007669"/>
    <property type="project" value="UniProtKB-KW"/>
</dbReference>
<dbReference type="InterPro" id="IPR036236">
    <property type="entry name" value="Znf_C2H2_sf"/>
</dbReference>
<protein>
    <recommendedName>
        <fullName evidence="5">CHHC U11-48K-type domain-containing protein</fullName>
    </recommendedName>
</protein>
<dbReference type="OMA" id="DIHISRC"/>
<proteinExistence type="predicted"/>
<evidence type="ECO:0000313" key="6">
    <source>
        <dbReference type="EMBL" id="KAH9363470.1"/>
    </source>
</evidence>
<evidence type="ECO:0000313" key="7">
    <source>
        <dbReference type="Proteomes" id="UP000821853"/>
    </source>
</evidence>
<evidence type="ECO:0000256" key="4">
    <source>
        <dbReference type="SAM" id="MobiDB-lite"/>
    </source>
</evidence>
<dbReference type="PROSITE" id="PS51800">
    <property type="entry name" value="ZF_CHHC_U11_48K"/>
    <property type="match status" value="2"/>
</dbReference>
<gene>
    <name evidence="6" type="ORF">HPB48_005997</name>
</gene>
<keyword evidence="7" id="KW-1185">Reference proteome</keyword>
<dbReference type="SUPFAM" id="SSF57667">
    <property type="entry name" value="beta-beta-alpha zinc fingers"/>
    <property type="match status" value="1"/>
</dbReference>
<evidence type="ECO:0000256" key="3">
    <source>
        <dbReference type="ARBA" id="ARBA00022833"/>
    </source>
</evidence>
<feature type="domain" description="CHHC U11-48K-type" evidence="5">
    <location>
        <begin position="47"/>
        <end position="74"/>
    </location>
</feature>
<comment type="caution">
    <text evidence="6">The sequence shown here is derived from an EMBL/GenBank/DDBJ whole genome shotgun (WGS) entry which is preliminary data.</text>
</comment>
<dbReference type="OrthoDB" id="6513116at2759"/>
<feature type="compositionally biased region" description="Pro residues" evidence="4">
    <location>
        <begin position="172"/>
        <end position="184"/>
    </location>
</feature>